<dbReference type="InterPro" id="IPR036875">
    <property type="entry name" value="Znf_CCHC_sf"/>
</dbReference>
<comment type="caution">
    <text evidence="3">The sequence shown here is derived from an EMBL/GenBank/DDBJ whole genome shotgun (WGS) entry which is preliminary data.</text>
</comment>
<dbReference type="EMBL" id="JBJQOH010000001">
    <property type="protein sequence ID" value="KAL3701441.1"/>
    <property type="molecule type" value="Genomic_DNA"/>
</dbReference>
<evidence type="ECO:0000256" key="1">
    <source>
        <dbReference type="SAM" id="MobiDB-lite"/>
    </source>
</evidence>
<evidence type="ECO:0000256" key="2">
    <source>
        <dbReference type="SAM" id="Phobius"/>
    </source>
</evidence>
<keyword evidence="2" id="KW-0812">Transmembrane</keyword>
<evidence type="ECO:0000313" key="3">
    <source>
        <dbReference type="EMBL" id="KAL3701441.1"/>
    </source>
</evidence>
<protein>
    <recommendedName>
        <fullName evidence="5">CCHC-type domain-containing protein</fullName>
    </recommendedName>
</protein>
<dbReference type="AlphaFoldDB" id="A0ABD3IGR6"/>
<dbReference type="SUPFAM" id="SSF57756">
    <property type="entry name" value="Retrovirus zinc finger-like domains"/>
    <property type="match status" value="1"/>
</dbReference>
<feature type="compositionally biased region" description="Polar residues" evidence="1">
    <location>
        <begin position="392"/>
        <end position="407"/>
    </location>
</feature>
<evidence type="ECO:0008006" key="5">
    <source>
        <dbReference type="Google" id="ProtNLM"/>
    </source>
</evidence>
<dbReference type="Proteomes" id="UP001633002">
    <property type="component" value="Unassembled WGS sequence"/>
</dbReference>
<name>A0ABD3IGR6_9MARC</name>
<keyword evidence="2" id="KW-1133">Transmembrane helix</keyword>
<organism evidence="3 4">
    <name type="scientific">Riccia sorocarpa</name>
    <dbReference type="NCBI Taxonomy" id="122646"/>
    <lineage>
        <taxon>Eukaryota</taxon>
        <taxon>Viridiplantae</taxon>
        <taxon>Streptophyta</taxon>
        <taxon>Embryophyta</taxon>
        <taxon>Marchantiophyta</taxon>
        <taxon>Marchantiopsida</taxon>
        <taxon>Marchantiidae</taxon>
        <taxon>Marchantiales</taxon>
        <taxon>Ricciaceae</taxon>
        <taxon>Riccia</taxon>
    </lineage>
</organism>
<gene>
    <name evidence="3" type="ORF">R1sor_019463</name>
</gene>
<keyword evidence="4" id="KW-1185">Reference proteome</keyword>
<reference evidence="3 4" key="1">
    <citation type="submission" date="2024-09" db="EMBL/GenBank/DDBJ databases">
        <title>Chromosome-scale assembly of Riccia sorocarpa.</title>
        <authorList>
            <person name="Paukszto L."/>
        </authorList>
    </citation>
    <scope>NUCLEOTIDE SEQUENCE [LARGE SCALE GENOMIC DNA]</scope>
    <source>
        <strain evidence="3">LP-2024</strain>
        <tissue evidence="3">Aerial parts of the thallus</tissue>
    </source>
</reference>
<accession>A0ABD3IGR6</accession>
<keyword evidence="2" id="KW-0472">Membrane</keyword>
<proteinExistence type="predicted"/>
<dbReference type="Gene3D" id="4.10.60.10">
    <property type="entry name" value="Zinc finger, CCHC-type"/>
    <property type="match status" value="1"/>
</dbReference>
<evidence type="ECO:0000313" key="4">
    <source>
        <dbReference type="Proteomes" id="UP001633002"/>
    </source>
</evidence>
<feature type="region of interest" description="Disordered" evidence="1">
    <location>
        <begin position="392"/>
        <end position="423"/>
    </location>
</feature>
<sequence>MIRRKYSFAQQIEYYHKQAFDICPRLDSCLQPAGDLHVPTDIGLYWLSIGRTDIRPPSLESHSMTKTGVEGGKLESIPTILKDSLSVDLHVPRRCVIGHEWYGHSPFAFPVIPGTWDSMTNIRKSLTQFVTQHKNTRDPVVLRAAIYCAVILGLLNTMADDFTMNPNKVINDLPMAVLMITAQWYGAKILRALESAIQDGFLLTQVGNKIPVDSYRSREHWFWKVHEYQKNQRPGSSRVRFPTQFPVGIPVDTPAAVPAVALPALPPLPPLAIPPAPIAVPVPVPALVPPIPAVAPAAQPDLQQILVKLDELQLNQRDGGRRPVNNAARGEIACTRCGGAGHTHETCTSPPIANWCEYCERWGHEYANCRNQRNRQRQQRPLEANINLVGAAQQNEPPRQQYNQHLQNPVMRGRPRGSPNEAP</sequence>
<feature type="transmembrane region" description="Helical" evidence="2">
    <location>
        <begin position="140"/>
        <end position="159"/>
    </location>
</feature>